<evidence type="ECO:0000313" key="2">
    <source>
        <dbReference type="Proteomes" id="UP000001844"/>
    </source>
</evidence>
<keyword evidence="2" id="KW-1185">Reference proteome</keyword>
<dbReference type="STRING" id="472759.Nhal_0045"/>
<accession>D5C478</accession>
<dbReference type="eggNOG" id="ENOG5032YBX">
    <property type="taxonomic scope" value="Bacteria"/>
</dbReference>
<gene>
    <name evidence="1" type="ordered locus">Nhal_0045</name>
</gene>
<sequence length="70" mass="8142">MYLKHKPSSDLVEILDIKELVDPCRENITGRFHVGEEMQEPAPFQKADLIFPSGEQLPQCWIDPDYKQKV</sequence>
<dbReference type="KEGG" id="nhl:Nhal_0045"/>
<protein>
    <recommendedName>
        <fullName evidence="3">Acetyltransferase</fullName>
    </recommendedName>
</protein>
<name>D5C478_NITHN</name>
<evidence type="ECO:0008006" key="3">
    <source>
        <dbReference type="Google" id="ProtNLM"/>
    </source>
</evidence>
<dbReference type="HOGENOM" id="CLU_186763_0_0_6"/>
<evidence type="ECO:0000313" key="1">
    <source>
        <dbReference type="EMBL" id="ADE13266.1"/>
    </source>
</evidence>
<proteinExistence type="predicted"/>
<dbReference type="Proteomes" id="UP000001844">
    <property type="component" value="Chromosome"/>
</dbReference>
<dbReference type="RefSeq" id="WP_013031162.1">
    <property type="nucleotide sequence ID" value="NC_013960.1"/>
</dbReference>
<dbReference type="OrthoDB" id="9810649at2"/>
<reference evidence="2" key="1">
    <citation type="submission" date="2010-04" db="EMBL/GenBank/DDBJ databases">
        <title>Complete genome sequence of Nitrosococcus halophilus Nc4, a salt-adapted, aerobic obligate ammonia-oxidizing sulfur purple bacterium.</title>
        <authorList>
            <consortium name="US DOE Joint Genome Institute"/>
            <person name="Campbell M.A."/>
            <person name="Malfatti S.A."/>
            <person name="Chain P.S.G."/>
            <person name="Heidelberg J.F."/>
            <person name="Ward B.B."/>
            <person name="Klotz M.G."/>
        </authorList>
    </citation>
    <scope>NUCLEOTIDE SEQUENCE [LARGE SCALE GENOMIC DNA]</scope>
    <source>
        <strain evidence="2">Nc4</strain>
    </source>
</reference>
<dbReference type="AlphaFoldDB" id="D5C478"/>
<dbReference type="EMBL" id="CP001798">
    <property type="protein sequence ID" value="ADE13266.1"/>
    <property type="molecule type" value="Genomic_DNA"/>
</dbReference>
<organism evidence="1 2">
    <name type="scientific">Nitrosococcus halophilus (strain Nc4)</name>
    <dbReference type="NCBI Taxonomy" id="472759"/>
    <lineage>
        <taxon>Bacteria</taxon>
        <taxon>Pseudomonadati</taxon>
        <taxon>Pseudomonadota</taxon>
        <taxon>Gammaproteobacteria</taxon>
        <taxon>Chromatiales</taxon>
        <taxon>Chromatiaceae</taxon>
        <taxon>Nitrosococcus</taxon>
    </lineage>
</organism>